<evidence type="ECO:0000313" key="3">
    <source>
        <dbReference type="EMBL" id="MBB6104594.1"/>
    </source>
</evidence>
<feature type="transmembrane region" description="Helical" evidence="1">
    <location>
        <begin position="42"/>
        <end position="61"/>
    </location>
</feature>
<keyword evidence="1" id="KW-0812">Transmembrane</keyword>
<dbReference type="Pfam" id="PF09977">
    <property type="entry name" value="Tad_C"/>
    <property type="match status" value="1"/>
</dbReference>
<reference evidence="3 4" key="1">
    <citation type="submission" date="2020-08" db="EMBL/GenBank/DDBJ databases">
        <title>Above-ground endophytic microbial communities from plants in different locations in the United States.</title>
        <authorList>
            <person name="Frank C."/>
        </authorList>
    </citation>
    <scope>NUCLEOTIDE SEQUENCE [LARGE SCALE GENOMIC DNA]</scope>
    <source>
        <strain evidence="3 4">WP4_2_2</strain>
    </source>
</reference>
<feature type="domain" description="DUF2134" evidence="2">
    <location>
        <begin position="83"/>
        <end position="171"/>
    </location>
</feature>
<dbReference type="Proteomes" id="UP000571554">
    <property type="component" value="Unassembled WGS sequence"/>
</dbReference>
<dbReference type="InterPro" id="IPR018705">
    <property type="entry name" value="DUF2134_membrane"/>
</dbReference>
<evidence type="ECO:0000313" key="4">
    <source>
        <dbReference type="Proteomes" id="UP000571554"/>
    </source>
</evidence>
<dbReference type="EMBL" id="JACHBW010000013">
    <property type="protein sequence ID" value="MBB6104594.1"/>
    <property type="molecule type" value="Genomic_DNA"/>
</dbReference>
<evidence type="ECO:0000259" key="2">
    <source>
        <dbReference type="Pfam" id="PF09977"/>
    </source>
</evidence>
<dbReference type="AlphaFoldDB" id="A0A7W9WUF4"/>
<keyword evidence="1" id="KW-1133">Transmembrane helix</keyword>
<protein>
    <submittedName>
        <fullName evidence="3">Putative membrane protein</fullName>
    </submittedName>
</protein>
<name>A0A7W9WUF4_9BURK</name>
<keyword evidence="1" id="KW-0472">Membrane</keyword>
<keyword evidence="4" id="KW-1185">Reference proteome</keyword>
<accession>A0A7W9WUF4</accession>
<gene>
    <name evidence="3" type="ORF">F4827_004453</name>
</gene>
<dbReference type="RefSeq" id="WP_183726977.1">
    <property type="nucleotide sequence ID" value="NZ_JACHBW010000013.1"/>
</dbReference>
<organism evidence="3 4">
    <name type="scientific">Paraburkholderia bannensis</name>
    <dbReference type="NCBI Taxonomy" id="765414"/>
    <lineage>
        <taxon>Bacteria</taxon>
        <taxon>Pseudomonadati</taxon>
        <taxon>Pseudomonadota</taxon>
        <taxon>Betaproteobacteria</taxon>
        <taxon>Burkholderiales</taxon>
        <taxon>Burkholderiaceae</taxon>
        <taxon>Paraburkholderia</taxon>
    </lineage>
</organism>
<evidence type="ECO:0000256" key="1">
    <source>
        <dbReference type="SAM" id="Phobius"/>
    </source>
</evidence>
<comment type="caution">
    <text evidence="3">The sequence shown here is derived from an EMBL/GenBank/DDBJ whole genome shotgun (WGS) entry which is preliminary data.</text>
</comment>
<sequence>MIGHSRRTVRPAVSAQCKRPAWRWRARGRPARQGRAGRQRGSFAAVAALGLVLAVAALGVLDVANLYLSKRALQNVADLAALAAAQQMDDQCVQPLATARANAASNGFSLTGTTNTLAVQCGRWDSSSSGAMNFVTTSATPPLNGVLVTVTKVVPYFFVGPKRTLTATATAKATVIGSFQVGTSLAQVNLLNGLLSSLLGGTAVNLDAVSWQGIANANIKVADLAAVATTAGTYDGLLAAQTSVTGLANILLSAVTRDSALTANVSAAQNALSAIATLVPQGSLNSIQLASISGSQALLQLGVANAQYAADATVNVLQMLIVGAEIAAAGKSPVALNVSLGGLSGVLPLSADLTLQVISPPTIAVGEPGYIAGTTTWRTQAQTAQILLGVNAALSTGQGTVSSLLTSWLLDVYLQLPVYVVVAQGHAWLQSAQCAATKAASTQTIGVQTGLANICLGTPLATGVTSSGVSGFTCPTSRWTVASVKLLGVPIAAVTAPTIQIPAIPAGDITSPATLSFDGNGNPLAGNSVNSNQIGSVLDNSLQSILTQISQLAGSNGLQFQLFGSTDLVIGPILSLVGGLISGIVMPIVNQLLGQSISAILNGLDTVLLGPLLQLLGVQLGVATVTDYPLACGVATLVK</sequence>
<proteinExistence type="predicted"/>